<feature type="region of interest" description="Disordered" evidence="6">
    <location>
        <begin position="598"/>
        <end position="617"/>
    </location>
</feature>
<feature type="domain" description="C2H2-type" evidence="7">
    <location>
        <begin position="494"/>
        <end position="521"/>
    </location>
</feature>
<keyword evidence="3 5" id="KW-0863">Zinc-finger</keyword>
<name>A0ABQ7QNF1_PLUXY</name>
<evidence type="ECO:0000313" key="8">
    <source>
        <dbReference type="EMBL" id="KAG7306569.1"/>
    </source>
</evidence>
<dbReference type="InterPro" id="IPR012934">
    <property type="entry name" value="Znf_AD"/>
</dbReference>
<evidence type="ECO:0000256" key="2">
    <source>
        <dbReference type="ARBA" id="ARBA00022737"/>
    </source>
</evidence>
<dbReference type="InterPro" id="IPR013087">
    <property type="entry name" value="Znf_C2H2_type"/>
</dbReference>
<evidence type="ECO:0000256" key="1">
    <source>
        <dbReference type="ARBA" id="ARBA00022723"/>
    </source>
</evidence>
<evidence type="ECO:0000256" key="3">
    <source>
        <dbReference type="ARBA" id="ARBA00022771"/>
    </source>
</evidence>
<feature type="domain" description="C2H2-type" evidence="7">
    <location>
        <begin position="296"/>
        <end position="323"/>
    </location>
</feature>
<accession>A0ABQ7QNF1</accession>
<comment type="caution">
    <text evidence="8">The sequence shown here is derived from an EMBL/GenBank/DDBJ whole genome shotgun (WGS) entry which is preliminary data.</text>
</comment>
<feature type="domain" description="C2H2-type" evidence="7">
    <location>
        <begin position="553"/>
        <end position="580"/>
    </location>
</feature>
<keyword evidence="2" id="KW-0677">Repeat</keyword>
<evidence type="ECO:0000259" key="7">
    <source>
        <dbReference type="PROSITE" id="PS50157"/>
    </source>
</evidence>
<dbReference type="InterPro" id="IPR036236">
    <property type="entry name" value="Znf_C2H2_sf"/>
</dbReference>
<keyword evidence="9" id="KW-1185">Reference proteome</keyword>
<feature type="domain" description="C2H2-type" evidence="7">
    <location>
        <begin position="404"/>
        <end position="431"/>
    </location>
</feature>
<keyword evidence="4" id="KW-0862">Zinc</keyword>
<evidence type="ECO:0000313" key="9">
    <source>
        <dbReference type="Proteomes" id="UP000823941"/>
    </source>
</evidence>
<dbReference type="Proteomes" id="UP000823941">
    <property type="component" value="Chromosome 11"/>
</dbReference>
<sequence>MSKTSSKKATAPCITLDICYTCLSTDRRLYPIVNLPELRHLCKGVSFSEEHRICYECKAMLNRILRFKQRAINAMSMLSSLGKNISKYSGQLKSLSSLTRSNACNTFDREFILYGDDHILQPLKFIEEEVNMHSSPTRTRPKTHPLLEGEPCPSSSVIGSDDIHKGKRTEDLDCEDGEETDSCCEEREMDVIHIDSQLEKPQSDVIQIDSQCEDLDTDCITKVEIEEQEELSEPHIEDNSHHFEVEMPVSFLCQVVQPSNPAKDKKKYRETTLTETELLQFREEKRNEETYRGSTYKCETCILTFYKESLLEKHNALHKEDKGPHQCNICEERFSYQTSLVSHHEKHYTCYECCDCDFRHHTLKEIKTHVLNMHTEQRCKSCNTKFNGYLRLKEHRASDHRSRLECEICKKMLANNASYSKHMKIHKGDLPSAECDVCQKRFHSKSNLKFHMKRMHNDSSNETVYCETCDHTFRDRHAFRHHLSYSSKHVDAKYECADCGRRTVTKSEIRLHIESMHVKRPLYECETCSQRFITKSYMLRHVLSRHRGAPGKHVCHECGSKFKRLTSLRDHMNSHSGRRPHECAICGDTFAHRAALYTHNKRRHAGTTAEKKTTRKR</sequence>
<gene>
    <name evidence="8" type="ORF">JYU34_007939</name>
</gene>
<evidence type="ECO:0000256" key="4">
    <source>
        <dbReference type="ARBA" id="ARBA00022833"/>
    </source>
</evidence>
<dbReference type="PANTHER" id="PTHR24379">
    <property type="entry name" value="KRAB AND ZINC FINGER DOMAIN-CONTAINING"/>
    <property type="match status" value="1"/>
</dbReference>
<feature type="domain" description="C2H2-type" evidence="7">
    <location>
        <begin position="581"/>
        <end position="609"/>
    </location>
</feature>
<keyword evidence="1" id="KW-0479">Metal-binding</keyword>
<feature type="domain" description="C2H2-type" evidence="7">
    <location>
        <begin position="433"/>
        <end position="461"/>
    </location>
</feature>
<organism evidence="8 9">
    <name type="scientific">Plutella xylostella</name>
    <name type="common">Diamondback moth</name>
    <name type="synonym">Plutella maculipennis</name>
    <dbReference type="NCBI Taxonomy" id="51655"/>
    <lineage>
        <taxon>Eukaryota</taxon>
        <taxon>Metazoa</taxon>
        <taxon>Ecdysozoa</taxon>
        <taxon>Arthropoda</taxon>
        <taxon>Hexapoda</taxon>
        <taxon>Insecta</taxon>
        <taxon>Pterygota</taxon>
        <taxon>Neoptera</taxon>
        <taxon>Endopterygota</taxon>
        <taxon>Lepidoptera</taxon>
        <taxon>Glossata</taxon>
        <taxon>Ditrysia</taxon>
        <taxon>Yponomeutoidea</taxon>
        <taxon>Plutellidae</taxon>
        <taxon>Plutella</taxon>
    </lineage>
</organism>
<dbReference type="PROSITE" id="PS50157">
    <property type="entry name" value="ZINC_FINGER_C2H2_2"/>
    <property type="match status" value="8"/>
</dbReference>
<evidence type="ECO:0000256" key="6">
    <source>
        <dbReference type="SAM" id="MobiDB-lite"/>
    </source>
</evidence>
<dbReference type="Pfam" id="PF00096">
    <property type="entry name" value="zf-C2H2"/>
    <property type="match status" value="2"/>
</dbReference>
<feature type="region of interest" description="Disordered" evidence="6">
    <location>
        <begin position="134"/>
        <end position="164"/>
    </location>
</feature>
<proteinExistence type="predicted"/>
<dbReference type="Gene3D" id="3.30.160.60">
    <property type="entry name" value="Classic Zinc Finger"/>
    <property type="match status" value="5"/>
</dbReference>
<evidence type="ECO:0000256" key="5">
    <source>
        <dbReference type="PROSITE-ProRule" id="PRU00042"/>
    </source>
</evidence>
<dbReference type="SMART" id="SM00868">
    <property type="entry name" value="zf-AD"/>
    <property type="match status" value="1"/>
</dbReference>
<dbReference type="PROSITE" id="PS00028">
    <property type="entry name" value="ZINC_FINGER_C2H2_1"/>
    <property type="match status" value="8"/>
</dbReference>
<feature type="domain" description="C2H2-type" evidence="7">
    <location>
        <begin position="523"/>
        <end position="551"/>
    </location>
</feature>
<dbReference type="EMBL" id="JAHIBW010000011">
    <property type="protein sequence ID" value="KAG7306569.1"/>
    <property type="molecule type" value="Genomic_DNA"/>
</dbReference>
<dbReference type="PANTHER" id="PTHR24379:SF121">
    <property type="entry name" value="C2H2-TYPE DOMAIN-CONTAINING PROTEIN"/>
    <property type="match status" value="1"/>
</dbReference>
<dbReference type="SMART" id="SM00355">
    <property type="entry name" value="ZnF_C2H2"/>
    <property type="match status" value="11"/>
</dbReference>
<reference evidence="8 9" key="1">
    <citation type="submission" date="2021-06" db="EMBL/GenBank/DDBJ databases">
        <title>A haploid diamondback moth (Plutella xylostella L.) genome assembly resolves 31 chromosomes and identifies a diamide resistance mutation.</title>
        <authorList>
            <person name="Ward C.M."/>
            <person name="Perry K.D."/>
            <person name="Baker G."/>
            <person name="Powis K."/>
            <person name="Heckel D.G."/>
            <person name="Baxter S.W."/>
        </authorList>
    </citation>
    <scope>NUCLEOTIDE SEQUENCE [LARGE SCALE GENOMIC DNA]</scope>
    <source>
        <strain evidence="8 9">LV</strain>
        <tissue evidence="8">Single pupa</tissue>
    </source>
</reference>
<dbReference type="SUPFAM" id="SSF57667">
    <property type="entry name" value="beta-beta-alpha zinc fingers"/>
    <property type="match status" value="4"/>
</dbReference>
<feature type="domain" description="C2H2-type" evidence="7">
    <location>
        <begin position="325"/>
        <end position="347"/>
    </location>
</feature>
<protein>
    <recommendedName>
        <fullName evidence="7">C2H2-type domain-containing protein</fullName>
    </recommendedName>
</protein>